<dbReference type="Pfam" id="PF13487">
    <property type="entry name" value="HD_5"/>
    <property type="match status" value="1"/>
</dbReference>
<dbReference type="SMART" id="SM00471">
    <property type="entry name" value="HDc"/>
    <property type="match status" value="1"/>
</dbReference>
<sequence length="343" mass="37789">MRILIVEDDPIALSVLTRLAARALDCEVVGHAVPSEALADCFRTTTDLVFVDYQLPGMDGIMFIRRLRERAEYVHVPVVMITAESSNALKIEAIEAGATDFLRKPFDPEELKCRSRNLLQLRQAQLELSDRARLLASEVARATRRLAESEEEIIWRLARAIEYRDGGTGEHITRVASISRIIAEELGLQPDHCRNIYLGAPLHDVGKVGIPDSILNKPGKLSDDEFATMRRHVEYGGEILAEGRSNLVRIAARIAAAHHEKWDGSGYPRGLAGDAIPLEGRIVAIADVFDALCSRRAYKLAWNPGTARSEIVGLSGTHFDPACVAAFERGWPRLVAALSLQAA</sequence>
<comment type="caution">
    <text evidence="5">The sequence shown here is derived from an EMBL/GenBank/DDBJ whole genome shotgun (WGS) entry which is preliminary data.</text>
</comment>
<accession>A0A2W7PPQ6</accession>
<evidence type="ECO:0000259" key="2">
    <source>
        <dbReference type="PROSITE" id="PS50110"/>
    </source>
</evidence>
<evidence type="ECO:0000313" key="6">
    <source>
        <dbReference type="Proteomes" id="UP000248916"/>
    </source>
</evidence>
<feature type="domain" description="Response regulatory" evidence="2">
    <location>
        <begin position="2"/>
        <end position="119"/>
    </location>
</feature>
<evidence type="ECO:0000259" key="3">
    <source>
        <dbReference type="PROSITE" id="PS51831"/>
    </source>
</evidence>
<keyword evidence="1" id="KW-0597">Phosphoprotein</keyword>
<dbReference type="CDD" id="cd17551">
    <property type="entry name" value="REC_RpfG-like"/>
    <property type="match status" value="1"/>
</dbReference>
<evidence type="ECO:0000256" key="1">
    <source>
        <dbReference type="PROSITE-ProRule" id="PRU00169"/>
    </source>
</evidence>
<dbReference type="SMART" id="SM00448">
    <property type="entry name" value="REC"/>
    <property type="match status" value="1"/>
</dbReference>
<feature type="domain" description="HD-GYP" evidence="4">
    <location>
        <begin position="146"/>
        <end position="343"/>
    </location>
</feature>
<dbReference type="InterPro" id="IPR037522">
    <property type="entry name" value="HD_GYP_dom"/>
</dbReference>
<keyword evidence="6" id="KW-1185">Reference proteome</keyword>
<dbReference type="GO" id="GO:0000160">
    <property type="term" value="P:phosphorelay signal transduction system"/>
    <property type="evidence" value="ECO:0007669"/>
    <property type="project" value="InterPro"/>
</dbReference>
<dbReference type="Gene3D" id="1.10.3210.10">
    <property type="entry name" value="Hypothetical protein af1432"/>
    <property type="match status" value="1"/>
</dbReference>
<dbReference type="InterPro" id="IPR052020">
    <property type="entry name" value="Cyclic_di-GMP/3'3'-cGAMP_PDE"/>
</dbReference>
<feature type="modified residue" description="4-aspartylphosphate" evidence="1">
    <location>
        <position position="52"/>
    </location>
</feature>
<dbReference type="OrthoDB" id="7326651at2"/>
<reference evidence="5 6" key="1">
    <citation type="submission" date="2018-06" db="EMBL/GenBank/DDBJ databases">
        <title>Genomic Encyclopedia of Archaeal and Bacterial Type Strains, Phase II (KMG-II): from individual species to whole genera.</title>
        <authorList>
            <person name="Goeker M."/>
        </authorList>
    </citation>
    <scope>NUCLEOTIDE SEQUENCE [LARGE SCALE GENOMIC DNA]</scope>
    <source>
        <strain evidence="5 6">DSM 22009</strain>
    </source>
</reference>
<protein>
    <submittedName>
        <fullName evidence="5">Putative two-component system response regulator</fullName>
    </submittedName>
</protein>
<dbReference type="AlphaFoldDB" id="A0A2W7PPQ6"/>
<dbReference type="PROSITE" id="PS50110">
    <property type="entry name" value="RESPONSE_REGULATORY"/>
    <property type="match status" value="1"/>
</dbReference>
<organism evidence="5 6">
    <name type="scientific">Palleronia aestuarii</name>
    <dbReference type="NCBI Taxonomy" id="568105"/>
    <lineage>
        <taxon>Bacteria</taxon>
        <taxon>Pseudomonadati</taxon>
        <taxon>Pseudomonadota</taxon>
        <taxon>Alphaproteobacteria</taxon>
        <taxon>Rhodobacterales</taxon>
        <taxon>Roseobacteraceae</taxon>
        <taxon>Palleronia</taxon>
    </lineage>
</organism>
<dbReference type="GO" id="GO:0008081">
    <property type="term" value="F:phosphoric diester hydrolase activity"/>
    <property type="evidence" value="ECO:0007669"/>
    <property type="project" value="UniProtKB-ARBA"/>
</dbReference>
<dbReference type="Pfam" id="PF00072">
    <property type="entry name" value="Response_reg"/>
    <property type="match status" value="1"/>
</dbReference>
<dbReference type="InterPro" id="IPR011006">
    <property type="entry name" value="CheY-like_superfamily"/>
</dbReference>
<dbReference type="CDD" id="cd00077">
    <property type="entry name" value="HDc"/>
    <property type="match status" value="1"/>
</dbReference>
<dbReference type="RefSeq" id="WP_111538939.1">
    <property type="nucleotide sequence ID" value="NZ_QKZL01000032.1"/>
</dbReference>
<name>A0A2W7PPQ6_9RHOB</name>
<dbReference type="PANTHER" id="PTHR45228">
    <property type="entry name" value="CYCLIC DI-GMP PHOSPHODIESTERASE TM_0186-RELATED"/>
    <property type="match status" value="1"/>
</dbReference>
<dbReference type="SUPFAM" id="SSF52172">
    <property type="entry name" value="CheY-like"/>
    <property type="match status" value="1"/>
</dbReference>
<dbReference type="PANTHER" id="PTHR45228:SF1">
    <property type="entry name" value="CYCLIC DI-GMP PHOSPHODIESTERASE TM_0186"/>
    <property type="match status" value="1"/>
</dbReference>
<evidence type="ECO:0000313" key="5">
    <source>
        <dbReference type="EMBL" id="PZX11349.1"/>
    </source>
</evidence>
<dbReference type="PROSITE" id="PS51831">
    <property type="entry name" value="HD"/>
    <property type="match status" value="1"/>
</dbReference>
<proteinExistence type="predicted"/>
<dbReference type="Gene3D" id="3.40.50.2300">
    <property type="match status" value="1"/>
</dbReference>
<dbReference type="Proteomes" id="UP000248916">
    <property type="component" value="Unassembled WGS sequence"/>
</dbReference>
<gene>
    <name evidence="5" type="ORF">LX81_03940</name>
</gene>
<dbReference type="PROSITE" id="PS51832">
    <property type="entry name" value="HD_GYP"/>
    <property type="match status" value="1"/>
</dbReference>
<dbReference type="InterPro" id="IPR006674">
    <property type="entry name" value="HD_domain"/>
</dbReference>
<dbReference type="InterPro" id="IPR003607">
    <property type="entry name" value="HD/PDEase_dom"/>
</dbReference>
<dbReference type="EMBL" id="QKZL01000032">
    <property type="protein sequence ID" value="PZX11349.1"/>
    <property type="molecule type" value="Genomic_DNA"/>
</dbReference>
<feature type="domain" description="HD" evidence="3">
    <location>
        <begin position="168"/>
        <end position="292"/>
    </location>
</feature>
<evidence type="ECO:0000259" key="4">
    <source>
        <dbReference type="PROSITE" id="PS51832"/>
    </source>
</evidence>
<dbReference type="InterPro" id="IPR001789">
    <property type="entry name" value="Sig_transdc_resp-reg_receiver"/>
</dbReference>
<dbReference type="SUPFAM" id="SSF109604">
    <property type="entry name" value="HD-domain/PDEase-like"/>
    <property type="match status" value="1"/>
</dbReference>